<protein>
    <submittedName>
        <fullName evidence="1">Uncharacterized protein</fullName>
    </submittedName>
</protein>
<dbReference type="EMBL" id="JAYMYS010000009">
    <property type="protein sequence ID" value="KAK7381294.1"/>
    <property type="molecule type" value="Genomic_DNA"/>
</dbReference>
<evidence type="ECO:0000313" key="2">
    <source>
        <dbReference type="Proteomes" id="UP001386955"/>
    </source>
</evidence>
<proteinExistence type="predicted"/>
<reference evidence="1 2" key="1">
    <citation type="submission" date="2024-01" db="EMBL/GenBank/DDBJ databases">
        <title>The genomes of 5 underutilized Papilionoideae crops provide insights into root nodulation and disease resistanc.</title>
        <authorList>
            <person name="Jiang F."/>
        </authorList>
    </citation>
    <scope>NUCLEOTIDE SEQUENCE [LARGE SCALE GENOMIC DNA]</scope>
    <source>
        <strain evidence="1">DUOXIRENSHENG_FW03</strain>
        <tissue evidence="1">Leaves</tissue>
    </source>
</reference>
<dbReference type="AlphaFoldDB" id="A0AAN9P340"/>
<name>A0AAN9P340_PSOTE</name>
<evidence type="ECO:0000313" key="1">
    <source>
        <dbReference type="EMBL" id="KAK7381294.1"/>
    </source>
</evidence>
<gene>
    <name evidence="1" type="ORF">VNO78_33870</name>
</gene>
<dbReference type="PANTHER" id="PTHR34133">
    <property type="entry name" value="OS07G0633000 PROTEIN"/>
    <property type="match status" value="1"/>
</dbReference>
<dbReference type="PANTHER" id="PTHR34133:SF8">
    <property type="entry name" value="OS07G0633000 PROTEIN"/>
    <property type="match status" value="1"/>
</dbReference>
<keyword evidence="2" id="KW-1185">Reference proteome</keyword>
<comment type="caution">
    <text evidence="1">The sequence shown here is derived from an EMBL/GenBank/DDBJ whole genome shotgun (WGS) entry which is preliminary data.</text>
</comment>
<sequence length="265" mass="30970">MLELIAFPRSILYHHSGREYKAPLASLNPWQPFLSHIRFAPSKKRKFQHHGRRAFGSKNRLECKNMHRTSSFNYRSSAGVPLHELPWASFDEYIEDKGRVIRSIFPENSASLQLNQEEWRVKMTPIQALFLKCEPVIHITVKCISEANDYPHEIPSHITKFLHVHITRVEFPDLNAGYIPQDFNINAKGALYLERRGRHKWMKNQLDINVNLAFPPLLAWVPEEGLHNILQSILKNYVEDVNKGFAVRLLADYNSFKRNKHKKLV</sequence>
<dbReference type="Pfam" id="PF09366">
    <property type="entry name" value="DUF1997"/>
    <property type="match status" value="1"/>
</dbReference>
<dbReference type="Proteomes" id="UP001386955">
    <property type="component" value="Unassembled WGS sequence"/>
</dbReference>
<accession>A0AAN9P340</accession>
<dbReference type="InterPro" id="IPR018971">
    <property type="entry name" value="DUF1997"/>
</dbReference>
<organism evidence="1 2">
    <name type="scientific">Psophocarpus tetragonolobus</name>
    <name type="common">Winged bean</name>
    <name type="synonym">Dolichos tetragonolobus</name>
    <dbReference type="NCBI Taxonomy" id="3891"/>
    <lineage>
        <taxon>Eukaryota</taxon>
        <taxon>Viridiplantae</taxon>
        <taxon>Streptophyta</taxon>
        <taxon>Embryophyta</taxon>
        <taxon>Tracheophyta</taxon>
        <taxon>Spermatophyta</taxon>
        <taxon>Magnoliopsida</taxon>
        <taxon>eudicotyledons</taxon>
        <taxon>Gunneridae</taxon>
        <taxon>Pentapetalae</taxon>
        <taxon>rosids</taxon>
        <taxon>fabids</taxon>
        <taxon>Fabales</taxon>
        <taxon>Fabaceae</taxon>
        <taxon>Papilionoideae</taxon>
        <taxon>50 kb inversion clade</taxon>
        <taxon>NPAAA clade</taxon>
        <taxon>indigoferoid/millettioid clade</taxon>
        <taxon>Phaseoleae</taxon>
        <taxon>Psophocarpus</taxon>
    </lineage>
</organism>